<dbReference type="AlphaFoldDB" id="A0A010QZY5"/>
<evidence type="ECO:0000313" key="3">
    <source>
        <dbReference type="EMBL" id="EXF85842.1"/>
    </source>
</evidence>
<dbReference type="Pfam" id="PF23155">
    <property type="entry name" value="DUF7053"/>
    <property type="match status" value="1"/>
</dbReference>
<feature type="compositionally biased region" description="Low complexity" evidence="1">
    <location>
        <begin position="239"/>
        <end position="251"/>
    </location>
</feature>
<gene>
    <name evidence="3" type="ORF">CFIO01_13728</name>
</gene>
<keyword evidence="4" id="KW-1185">Reference proteome</keyword>
<evidence type="ECO:0000256" key="1">
    <source>
        <dbReference type="SAM" id="MobiDB-lite"/>
    </source>
</evidence>
<dbReference type="HOGENOM" id="CLU_028035_2_0_1"/>
<evidence type="ECO:0000259" key="2">
    <source>
        <dbReference type="Pfam" id="PF23155"/>
    </source>
</evidence>
<sequence>MSKRTTFTTISPLPPGITRDAVLDFLHNHLEMIDLNPLIKERHLIPPPPNAPPEEHACAWYSLTDEISYLPGGLATGNVSYTCCFHDLPTGLQTHCYAPMGLEIRDKWTVAGSLPGEPIEPVELGIGAPLTGLYIREDVDMRCNVFTSSFVKKTLKKSHGLLVDRLKTRVHRAVVAAAAHQRHGSQNSLSGSVRSGSSGNSASQPPFPPTQHQTYPNTTYTNNNALGNQISLPYRPSYPNNNNNDNINPVTVPTPAPTPPASDGSQTSQNAYPEPLRVRRTTQTGSTMSHQHQHHQKPSWPDIKSQPSTANGYAQVNFLGGGGHNAYDVKPLPPSPYAGGRAAGCGGGGDAGQQQQQQQQQQRNGCQQDSGATLQGPFVAELE</sequence>
<feature type="compositionally biased region" description="Low complexity" evidence="1">
    <location>
        <begin position="352"/>
        <end position="369"/>
    </location>
</feature>
<name>A0A010QZY5_9PEZI</name>
<dbReference type="OrthoDB" id="3246050at2759"/>
<feature type="region of interest" description="Disordered" evidence="1">
    <location>
        <begin position="177"/>
        <end position="383"/>
    </location>
</feature>
<accession>A0A010QZY5</accession>
<reference evidence="3 4" key="1">
    <citation type="submission" date="2014-02" db="EMBL/GenBank/DDBJ databases">
        <title>The genome sequence of Colletotrichum fioriniae PJ7.</title>
        <authorList>
            <person name="Baroncelli R."/>
            <person name="Thon M.R."/>
        </authorList>
    </citation>
    <scope>NUCLEOTIDE SEQUENCE [LARGE SCALE GENOMIC DNA]</scope>
    <source>
        <strain evidence="3 4">PJ7</strain>
    </source>
</reference>
<organism evidence="3 4">
    <name type="scientific">Colletotrichum fioriniae PJ7</name>
    <dbReference type="NCBI Taxonomy" id="1445577"/>
    <lineage>
        <taxon>Eukaryota</taxon>
        <taxon>Fungi</taxon>
        <taxon>Dikarya</taxon>
        <taxon>Ascomycota</taxon>
        <taxon>Pezizomycotina</taxon>
        <taxon>Sordariomycetes</taxon>
        <taxon>Hypocreomycetidae</taxon>
        <taxon>Glomerellales</taxon>
        <taxon>Glomerellaceae</taxon>
        <taxon>Colletotrichum</taxon>
        <taxon>Colletotrichum acutatum species complex</taxon>
    </lineage>
</organism>
<feature type="compositionally biased region" description="Gly residues" evidence="1">
    <location>
        <begin position="341"/>
        <end position="351"/>
    </location>
</feature>
<proteinExistence type="predicted"/>
<dbReference type="PANTHER" id="PTHR38117:SF2">
    <property type="entry name" value="NACHT AND WD40 DOMAIN PROTEIN"/>
    <property type="match status" value="1"/>
</dbReference>
<dbReference type="eggNOG" id="ENOG502S0IF">
    <property type="taxonomic scope" value="Eukaryota"/>
</dbReference>
<dbReference type="EMBL" id="JARH01000055">
    <property type="protein sequence ID" value="EXF85842.1"/>
    <property type="molecule type" value="Genomic_DNA"/>
</dbReference>
<feature type="compositionally biased region" description="Low complexity" evidence="1">
    <location>
        <begin position="210"/>
        <end position="224"/>
    </location>
</feature>
<dbReference type="KEGG" id="cfj:CFIO01_13728"/>
<comment type="caution">
    <text evidence="3">The sequence shown here is derived from an EMBL/GenBank/DDBJ whole genome shotgun (WGS) entry which is preliminary data.</text>
</comment>
<feature type="compositionally biased region" description="Polar residues" evidence="1">
    <location>
        <begin position="305"/>
        <end position="314"/>
    </location>
</feature>
<evidence type="ECO:0000313" key="4">
    <source>
        <dbReference type="Proteomes" id="UP000020467"/>
    </source>
</evidence>
<protein>
    <recommendedName>
        <fullName evidence="2">DUF7053 domain-containing protein</fullName>
    </recommendedName>
</protein>
<dbReference type="STRING" id="1445577.A0A010QZY5"/>
<dbReference type="Proteomes" id="UP000020467">
    <property type="component" value="Unassembled WGS sequence"/>
</dbReference>
<feature type="domain" description="DUF7053" evidence="2">
    <location>
        <begin position="2"/>
        <end position="170"/>
    </location>
</feature>
<feature type="compositionally biased region" description="Polar residues" evidence="1">
    <location>
        <begin position="281"/>
        <end position="290"/>
    </location>
</feature>
<dbReference type="InterPro" id="IPR055481">
    <property type="entry name" value="DUF7053"/>
</dbReference>
<feature type="compositionally biased region" description="Low complexity" evidence="1">
    <location>
        <begin position="177"/>
        <end position="203"/>
    </location>
</feature>
<dbReference type="PANTHER" id="PTHR38117">
    <property type="entry name" value="NACHT AND WD40 DOMAIN PROTEIN"/>
    <property type="match status" value="1"/>
</dbReference>